<accession>A0A1Y3YRF9</accession>
<dbReference type="AlphaFoldDB" id="A0A1Y3YRF9"/>
<reference evidence="2" key="1">
    <citation type="submission" date="2017-04" db="EMBL/GenBank/DDBJ databases">
        <title>Function of individual gut microbiota members based on whole genome sequencing of pure cultures obtained from chicken caecum.</title>
        <authorList>
            <person name="Medvecky M."/>
            <person name="Cejkova D."/>
            <person name="Polansky O."/>
            <person name="Karasova D."/>
            <person name="Kubasova T."/>
            <person name="Cizek A."/>
            <person name="Rychlik I."/>
        </authorList>
    </citation>
    <scope>NUCLEOTIDE SEQUENCE [LARGE SCALE GENOMIC DNA]</scope>
    <source>
        <strain evidence="2">An43</strain>
    </source>
</reference>
<dbReference type="RefSeq" id="WP_087426406.1">
    <property type="nucleotide sequence ID" value="NZ_NFII01000011.1"/>
</dbReference>
<sequence length="222" mass="25278">MENNLDLYNRVRKVPKEAIKSIAAGRLKGMSDISPMWRIKMLTEEFGVCGFGWKYEIIRMWNENGGNGVISSFVHINLFVKMNGEWSEPIQGVGGSSFVTNEKNGLYTSDECFKMALTDAISVACKALGMGADVYWDKDSTKYSQTNTQAAPVTDNRKLLNKELLNDEKLMEWIYKYLTKAKNEGKRLSLVNLINESYKVSQEDINIISANYEQYRINNNLP</sequence>
<comment type="caution">
    <text evidence="1">The sequence shown here is derived from an EMBL/GenBank/DDBJ whole genome shotgun (WGS) entry which is preliminary data.</text>
</comment>
<evidence type="ECO:0000313" key="2">
    <source>
        <dbReference type="Proteomes" id="UP000195386"/>
    </source>
</evidence>
<evidence type="ECO:0000313" key="1">
    <source>
        <dbReference type="EMBL" id="OUO00446.1"/>
    </source>
</evidence>
<protein>
    <submittedName>
        <fullName evidence="1">Uncharacterized protein</fullName>
    </submittedName>
</protein>
<organism evidence="1 2">
    <name type="scientific">Bacteroides clarus</name>
    <dbReference type="NCBI Taxonomy" id="626929"/>
    <lineage>
        <taxon>Bacteria</taxon>
        <taxon>Pseudomonadati</taxon>
        <taxon>Bacteroidota</taxon>
        <taxon>Bacteroidia</taxon>
        <taxon>Bacteroidales</taxon>
        <taxon>Bacteroidaceae</taxon>
        <taxon>Bacteroides</taxon>
    </lineage>
</organism>
<dbReference type="EMBL" id="NFII01000011">
    <property type="protein sequence ID" value="OUO00446.1"/>
    <property type="molecule type" value="Genomic_DNA"/>
</dbReference>
<dbReference type="Proteomes" id="UP000195386">
    <property type="component" value="Unassembled WGS sequence"/>
</dbReference>
<name>A0A1Y3YRF9_9BACE</name>
<gene>
    <name evidence="1" type="ORF">B5F97_11955</name>
</gene>
<proteinExistence type="predicted"/>